<feature type="binding site" evidence="9">
    <location>
        <position position="95"/>
    </location>
    <ligand>
        <name>substrate</name>
    </ligand>
</feature>
<dbReference type="HAMAP" id="MF_00151">
    <property type="entry name" value="PPAT_bact"/>
    <property type="match status" value="1"/>
</dbReference>
<comment type="similarity">
    <text evidence="9">Belongs to the bacterial CoaD family.</text>
</comment>
<dbReference type="InterPro" id="IPR014729">
    <property type="entry name" value="Rossmann-like_a/b/a_fold"/>
</dbReference>
<dbReference type="PANTHER" id="PTHR21342">
    <property type="entry name" value="PHOSPHOPANTETHEINE ADENYLYLTRANSFERASE"/>
    <property type="match status" value="1"/>
</dbReference>
<comment type="catalytic activity">
    <reaction evidence="8 9">
        <text>(R)-4'-phosphopantetheine + ATP + H(+) = 3'-dephospho-CoA + diphosphate</text>
        <dbReference type="Rhea" id="RHEA:19801"/>
        <dbReference type="ChEBI" id="CHEBI:15378"/>
        <dbReference type="ChEBI" id="CHEBI:30616"/>
        <dbReference type="ChEBI" id="CHEBI:33019"/>
        <dbReference type="ChEBI" id="CHEBI:57328"/>
        <dbReference type="ChEBI" id="CHEBI:61723"/>
        <dbReference type="EC" id="2.7.7.3"/>
    </reaction>
</comment>
<dbReference type="Proteomes" id="UP000186469">
    <property type="component" value="Unassembled WGS sequence"/>
</dbReference>
<evidence type="ECO:0000256" key="4">
    <source>
        <dbReference type="ARBA" id="ARBA00022741"/>
    </source>
</evidence>
<feature type="binding site" evidence="9">
    <location>
        <begin position="31"/>
        <end position="32"/>
    </location>
    <ligand>
        <name>ATP</name>
        <dbReference type="ChEBI" id="CHEBI:30616"/>
    </ligand>
</feature>
<comment type="cofactor">
    <cofactor evidence="9">
        <name>Mg(2+)</name>
        <dbReference type="ChEBI" id="CHEBI:18420"/>
    </cofactor>
</comment>
<comment type="function">
    <text evidence="9">Reversibly transfers an adenylyl group from ATP to 4'-phosphopantetheine, yielding dephospho-CoA (dPCoA) and pyrophosphate.</text>
</comment>
<evidence type="ECO:0000256" key="6">
    <source>
        <dbReference type="ARBA" id="ARBA00022842"/>
    </source>
</evidence>
<proteinExistence type="inferred from homology"/>
<dbReference type="UniPathway" id="UPA00241">
    <property type="reaction ID" value="UER00355"/>
</dbReference>
<feature type="binding site" evidence="9">
    <location>
        <position position="63"/>
    </location>
    <ligand>
        <name>substrate</name>
    </ligand>
</feature>
<comment type="subunit">
    <text evidence="9">Homohexamer.</text>
</comment>
<evidence type="ECO:0000313" key="12">
    <source>
        <dbReference type="Proteomes" id="UP000186469"/>
    </source>
</evidence>
<dbReference type="OrthoDB" id="9806661at2"/>
<evidence type="ECO:0000256" key="8">
    <source>
        <dbReference type="ARBA" id="ARBA00029346"/>
    </source>
</evidence>
<evidence type="ECO:0000256" key="5">
    <source>
        <dbReference type="ARBA" id="ARBA00022840"/>
    </source>
</evidence>
<feature type="site" description="Transition state stabilizer" evidence="9">
    <location>
        <position position="39"/>
    </location>
</feature>
<reference evidence="11 12" key="1">
    <citation type="submission" date="2016-12" db="EMBL/GenBank/DDBJ databases">
        <authorList>
            <person name="Song W.-J."/>
            <person name="Kurnit D.M."/>
        </authorList>
    </citation>
    <scope>NUCLEOTIDE SEQUENCE [LARGE SCALE GENOMIC DNA]</scope>
    <source>
        <strain evidence="11 12">DSM 11393</strain>
    </source>
</reference>
<gene>
    <name evidence="9" type="primary">coaD</name>
    <name evidence="11" type="ORF">SAMN02745728_02167</name>
</gene>
<feature type="domain" description="Cytidyltransferase-like" evidence="10">
    <location>
        <begin position="27"/>
        <end position="154"/>
    </location>
</feature>
<dbReference type="GO" id="GO:0005524">
    <property type="term" value="F:ATP binding"/>
    <property type="evidence" value="ECO:0007669"/>
    <property type="project" value="UniProtKB-KW"/>
</dbReference>
<dbReference type="SUPFAM" id="SSF52374">
    <property type="entry name" value="Nucleotidylyl transferase"/>
    <property type="match status" value="1"/>
</dbReference>
<feature type="binding site" evidence="9">
    <location>
        <position position="120"/>
    </location>
    <ligand>
        <name>ATP</name>
        <dbReference type="ChEBI" id="CHEBI:30616"/>
    </ligand>
</feature>
<feature type="binding site" evidence="9">
    <location>
        <begin position="110"/>
        <end position="112"/>
    </location>
    <ligand>
        <name>ATP</name>
        <dbReference type="ChEBI" id="CHEBI:30616"/>
    </ligand>
</feature>
<dbReference type="PANTHER" id="PTHR21342:SF1">
    <property type="entry name" value="PHOSPHOPANTETHEINE ADENYLYLTRANSFERASE"/>
    <property type="match status" value="1"/>
</dbReference>
<evidence type="ECO:0000256" key="7">
    <source>
        <dbReference type="ARBA" id="ARBA00022993"/>
    </source>
</evidence>
<dbReference type="NCBIfam" id="TIGR01510">
    <property type="entry name" value="coaD_prev_kdtB"/>
    <property type="match status" value="1"/>
</dbReference>
<dbReference type="AlphaFoldDB" id="A0A1M7TKI2"/>
<dbReference type="PRINTS" id="PR01020">
    <property type="entry name" value="LPSBIOSNTHSS"/>
</dbReference>
<dbReference type="EMBL" id="FRDI01000014">
    <property type="protein sequence ID" value="SHN71230.1"/>
    <property type="molecule type" value="Genomic_DNA"/>
</dbReference>
<dbReference type="Pfam" id="PF01467">
    <property type="entry name" value="CTP_transf_like"/>
    <property type="match status" value="1"/>
</dbReference>
<evidence type="ECO:0000256" key="3">
    <source>
        <dbReference type="ARBA" id="ARBA00022695"/>
    </source>
</evidence>
<keyword evidence="12" id="KW-1185">Reference proteome</keyword>
<dbReference type="RefSeq" id="WP_072697840.1">
    <property type="nucleotide sequence ID" value="NZ_FRDI01000014.1"/>
</dbReference>
<evidence type="ECO:0000256" key="2">
    <source>
        <dbReference type="ARBA" id="ARBA00022679"/>
    </source>
</evidence>
<feature type="binding site" evidence="9">
    <location>
        <position position="31"/>
    </location>
    <ligand>
        <name>substrate</name>
    </ligand>
</feature>
<evidence type="ECO:0000259" key="10">
    <source>
        <dbReference type="Pfam" id="PF01467"/>
    </source>
</evidence>
<dbReference type="GO" id="GO:0005737">
    <property type="term" value="C:cytoplasm"/>
    <property type="evidence" value="ECO:0007669"/>
    <property type="project" value="UniProtKB-SubCell"/>
</dbReference>
<evidence type="ECO:0000313" key="11">
    <source>
        <dbReference type="EMBL" id="SHN71230.1"/>
    </source>
</evidence>
<keyword evidence="6 9" id="KW-0460">Magnesium</keyword>
<keyword evidence="1 9" id="KW-0963">Cytoplasm</keyword>
<evidence type="ECO:0000256" key="1">
    <source>
        <dbReference type="ARBA" id="ARBA00022490"/>
    </source>
</evidence>
<dbReference type="InterPro" id="IPR001980">
    <property type="entry name" value="PPAT"/>
</dbReference>
<protein>
    <recommendedName>
        <fullName evidence="9">Phosphopantetheine adenylyltransferase</fullName>
        <ecNumber evidence="9">2.7.7.3</ecNumber>
    </recommendedName>
    <alternativeName>
        <fullName evidence="9">Dephospho-CoA pyrophosphorylase</fullName>
    </alternativeName>
    <alternativeName>
        <fullName evidence="9">Pantetheine-phosphate adenylyltransferase</fullName>
        <shortName evidence="9">PPAT</shortName>
    </alternativeName>
</protein>
<feature type="binding site" evidence="9">
    <location>
        <position position="39"/>
    </location>
    <ligand>
        <name>ATP</name>
        <dbReference type="ChEBI" id="CHEBI:30616"/>
    </ligand>
</feature>
<dbReference type="CDD" id="cd02163">
    <property type="entry name" value="PPAT"/>
    <property type="match status" value="1"/>
</dbReference>
<dbReference type="Gene3D" id="3.40.50.620">
    <property type="entry name" value="HUPs"/>
    <property type="match status" value="1"/>
</dbReference>
<feature type="binding site" evidence="9">
    <location>
        <position position="109"/>
    </location>
    <ligand>
        <name>substrate</name>
    </ligand>
</feature>
<keyword evidence="4 9" id="KW-0547">Nucleotide-binding</keyword>
<organism evidence="11 12">
    <name type="scientific">Desulfovibrio litoralis DSM 11393</name>
    <dbReference type="NCBI Taxonomy" id="1121455"/>
    <lineage>
        <taxon>Bacteria</taxon>
        <taxon>Pseudomonadati</taxon>
        <taxon>Thermodesulfobacteriota</taxon>
        <taxon>Desulfovibrionia</taxon>
        <taxon>Desulfovibrionales</taxon>
        <taxon>Desulfovibrionaceae</taxon>
        <taxon>Desulfovibrio</taxon>
    </lineage>
</organism>
<evidence type="ECO:0000256" key="9">
    <source>
        <dbReference type="HAMAP-Rule" id="MF_00151"/>
    </source>
</evidence>
<dbReference type="GO" id="GO:0015937">
    <property type="term" value="P:coenzyme A biosynthetic process"/>
    <property type="evidence" value="ECO:0007669"/>
    <property type="project" value="UniProtKB-UniRule"/>
</dbReference>
<dbReference type="NCBIfam" id="TIGR00125">
    <property type="entry name" value="cyt_tran_rel"/>
    <property type="match status" value="1"/>
</dbReference>
<dbReference type="InterPro" id="IPR004821">
    <property type="entry name" value="Cyt_trans-like"/>
</dbReference>
<feature type="binding site" evidence="9">
    <location>
        <begin position="145"/>
        <end position="151"/>
    </location>
    <ligand>
        <name>ATP</name>
        <dbReference type="ChEBI" id="CHEBI:30616"/>
    </ligand>
</feature>
<keyword evidence="5 9" id="KW-0067">ATP-binding</keyword>
<keyword evidence="3 9" id="KW-0548">Nucleotidyltransferase</keyword>
<comment type="subcellular location">
    <subcellularLocation>
        <location evidence="9">Cytoplasm</location>
    </subcellularLocation>
</comment>
<sequence length="193" mass="21884">MDKTDAYTLNTDFDEEVEQVIQPKIAVYPGTFDPMTMGHVSLIKRACQIFDRVIVAVAYDTPKNPLFSVEERVSMAKEVFVHTPKVSVESFSGLLVDYVDSKGANVIIRGLRAVSDFEYEFQLALMNRKMKKHIQTLFLMTDYQWLYISSTIVKGAASLGGDIKGLVPDSVYKRLREKYGLPYPLNLNELSKD</sequence>
<comment type="pathway">
    <text evidence="9">Cofactor biosynthesis; coenzyme A biosynthesis; CoA from (R)-pantothenate: step 4/5.</text>
</comment>
<dbReference type="EC" id="2.7.7.3" evidence="9"/>
<keyword evidence="2 9" id="KW-0808">Transferase</keyword>
<keyword evidence="7 9" id="KW-0173">Coenzyme A biosynthesis</keyword>
<dbReference type="STRING" id="1121455.SAMN02745728_02167"/>
<dbReference type="GO" id="GO:0004595">
    <property type="term" value="F:pantetheine-phosphate adenylyltransferase activity"/>
    <property type="evidence" value="ECO:0007669"/>
    <property type="project" value="UniProtKB-UniRule"/>
</dbReference>
<accession>A0A1M7TKI2</accession>
<name>A0A1M7TKI2_9BACT</name>